<keyword evidence="3 5" id="KW-1133">Transmembrane helix</keyword>
<dbReference type="InterPro" id="IPR011527">
    <property type="entry name" value="ABC1_TM_dom"/>
</dbReference>
<sequence length="480" mass="51237">MIGRGRKPQSPWDFAPELSAALRSCRSHFTFAVLFSVFAHLLVFAYPIYMLQVMDRVISSRSVETLVVLGTGLALALSFQAIFYWLQNALLARASARVDRMMGERVCAALMERSFRRTESGALALRDLDTVRLYLCGQGALARMELPWAGLFVGALVSVDMVLGIVAAICMVGVGALAVANSLVTKGALAEANQAGNDAQRFIEANLRSAEAALPMGMLPGLLSRWRASRDRALVSQLKATNRGGVLSSLLSIGQVAAQGILLGTGVLRVIEANVPVGFAFMATILFSYAMRPVQALVQDWEARQRTEESLLRLNNLLREVPHRPRAMLLPRPAGVVTFVGATYSIPGNAKPILRSINLRIASGTAHGIVGPSGSGKSTLLKLLVGNLAPTYGNVRVDGADVMSWDRAEFGRYLGYLPQEVCLVSGSVADNIGRFGLFGETDVVAAAKLSGAHDVIVRLPNGYDTLVGEGGLPSQAGSAN</sequence>
<keyword evidence="4 5" id="KW-0472">Membrane</keyword>
<dbReference type="GO" id="GO:0034040">
    <property type="term" value="F:ATPase-coupled lipid transmembrane transporter activity"/>
    <property type="evidence" value="ECO:0007669"/>
    <property type="project" value="TreeGrafter"/>
</dbReference>
<gene>
    <name evidence="7" type="ORF">D3874_04880</name>
</gene>
<dbReference type="InterPro" id="IPR003439">
    <property type="entry name" value="ABC_transporter-like_ATP-bd"/>
</dbReference>
<keyword evidence="8" id="KW-1185">Reference proteome</keyword>
<dbReference type="GO" id="GO:0140359">
    <property type="term" value="F:ABC-type transporter activity"/>
    <property type="evidence" value="ECO:0007669"/>
    <property type="project" value="InterPro"/>
</dbReference>
<evidence type="ECO:0000256" key="5">
    <source>
        <dbReference type="SAM" id="Phobius"/>
    </source>
</evidence>
<keyword evidence="2 5" id="KW-0812">Transmembrane</keyword>
<dbReference type="GO" id="GO:0005886">
    <property type="term" value="C:plasma membrane"/>
    <property type="evidence" value="ECO:0007669"/>
    <property type="project" value="UniProtKB-SubCell"/>
</dbReference>
<feature type="transmembrane region" description="Helical" evidence="5">
    <location>
        <begin position="151"/>
        <end position="179"/>
    </location>
</feature>
<accession>A0A418W8W6</accession>
<evidence type="ECO:0000256" key="2">
    <source>
        <dbReference type="ARBA" id="ARBA00022692"/>
    </source>
</evidence>
<dbReference type="OrthoDB" id="5288404at2"/>
<feature type="transmembrane region" description="Helical" evidence="5">
    <location>
        <begin position="29"/>
        <end position="51"/>
    </location>
</feature>
<dbReference type="AlphaFoldDB" id="A0A418W8W6"/>
<dbReference type="Pfam" id="PF00005">
    <property type="entry name" value="ABC_tran"/>
    <property type="match status" value="1"/>
</dbReference>
<dbReference type="PANTHER" id="PTHR24221:SF248">
    <property type="entry name" value="ABC TRANSPORTER TRANSMEMBRANE REGION"/>
    <property type="match status" value="1"/>
</dbReference>
<organism evidence="7 8">
    <name type="scientific">Oleomonas cavernae</name>
    <dbReference type="NCBI Taxonomy" id="2320859"/>
    <lineage>
        <taxon>Bacteria</taxon>
        <taxon>Pseudomonadati</taxon>
        <taxon>Pseudomonadota</taxon>
        <taxon>Alphaproteobacteria</taxon>
        <taxon>Acetobacterales</taxon>
        <taxon>Acetobacteraceae</taxon>
        <taxon>Oleomonas</taxon>
    </lineage>
</organism>
<dbReference type="Gene3D" id="3.40.50.300">
    <property type="entry name" value="P-loop containing nucleotide triphosphate hydrolases"/>
    <property type="match status" value="1"/>
</dbReference>
<dbReference type="GO" id="GO:0005524">
    <property type="term" value="F:ATP binding"/>
    <property type="evidence" value="ECO:0007669"/>
    <property type="project" value="UniProtKB-KW"/>
</dbReference>
<evidence type="ECO:0000259" key="6">
    <source>
        <dbReference type="PROSITE" id="PS50929"/>
    </source>
</evidence>
<protein>
    <submittedName>
        <fullName evidence="7">ATP-binding cassette domain-containing protein</fullName>
    </submittedName>
</protein>
<dbReference type="EMBL" id="QYUK01000011">
    <property type="protein sequence ID" value="RJF86442.1"/>
    <property type="molecule type" value="Genomic_DNA"/>
</dbReference>
<dbReference type="Proteomes" id="UP000284605">
    <property type="component" value="Unassembled WGS sequence"/>
</dbReference>
<reference evidence="7 8" key="1">
    <citation type="submission" date="2018-09" db="EMBL/GenBank/DDBJ databases">
        <authorList>
            <person name="Zhu H."/>
        </authorList>
    </citation>
    <scope>NUCLEOTIDE SEQUENCE [LARGE SCALE GENOMIC DNA]</scope>
    <source>
        <strain evidence="7 8">K1W22B-8</strain>
    </source>
</reference>
<dbReference type="PANTHER" id="PTHR24221">
    <property type="entry name" value="ATP-BINDING CASSETTE SUB-FAMILY B"/>
    <property type="match status" value="1"/>
</dbReference>
<dbReference type="Gene3D" id="1.20.1560.10">
    <property type="entry name" value="ABC transporter type 1, transmembrane domain"/>
    <property type="match status" value="1"/>
</dbReference>
<dbReference type="RefSeq" id="WP_119777080.1">
    <property type="nucleotide sequence ID" value="NZ_QYUK01000011.1"/>
</dbReference>
<dbReference type="InterPro" id="IPR027417">
    <property type="entry name" value="P-loop_NTPase"/>
</dbReference>
<evidence type="ECO:0000313" key="8">
    <source>
        <dbReference type="Proteomes" id="UP000284605"/>
    </source>
</evidence>
<evidence type="ECO:0000313" key="7">
    <source>
        <dbReference type="EMBL" id="RJF86442.1"/>
    </source>
</evidence>
<evidence type="ECO:0000256" key="3">
    <source>
        <dbReference type="ARBA" id="ARBA00022989"/>
    </source>
</evidence>
<keyword evidence="7" id="KW-0067">ATP-binding</keyword>
<comment type="caution">
    <text evidence="7">The sequence shown here is derived from an EMBL/GenBank/DDBJ whole genome shotgun (WGS) entry which is preliminary data.</text>
</comment>
<evidence type="ECO:0000256" key="1">
    <source>
        <dbReference type="ARBA" id="ARBA00004651"/>
    </source>
</evidence>
<dbReference type="GO" id="GO:0016887">
    <property type="term" value="F:ATP hydrolysis activity"/>
    <property type="evidence" value="ECO:0007669"/>
    <property type="project" value="InterPro"/>
</dbReference>
<dbReference type="Pfam" id="PF00664">
    <property type="entry name" value="ABC_membrane"/>
    <property type="match status" value="1"/>
</dbReference>
<keyword evidence="7" id="KW-0547">Nucleotide-binding</keyword>
<dbReference type="SUPFAM" id="SSF52540">
    <property type="entry name" value="P-loop containing nucleoside triphosphate hydrolases"/>
    <property type="match status" value="1"/>
</dbReference>
<dbReference type="InterPro" id="IPR039421">
    <property type="entry name" value="Type_1_exporter"/>
</dbReference>
<dbReference type="InterPro" id="IPR036640">
    <property type="entry name" value="ABC1_TM_sf"/>
</dbReference>
<name>A0A418W8W6_9PROT</name>
<dbReference type="PROSITE" id="PS50929">
    <property type="entry name" value="ABC_TM1F"/>
    <property type="match status" value="1"/>
</dbReference>
<feature type="domain" description="ABC transmembrane type-1" evidence="6">
    <location>
        <begin position="31"/>
        <end position="306"/>
    </location>
</feature>
<evidence type="ECO:0000256" key="4">
    <source>
        <dbReference type="ARBA" id="ARBA00023136"/>
    </source>
</evidence>
<comment type="subcellular location">
    <subcellularLocation>
        <location evidence="1">Cell membrane</location>
        <topology evidence="1">Multi-pass membrane protein</topology>
    </subcellularLocation>
</comment>
<proteinExistence type="predicted"/>
<feature type="transmembrane region" description="Helical" evidence="5">
    <location>
        <begin position="63"/>
        <end position="86"/>
    </location>
</feature>
<dbReference type="SUPFAM" id="SSF90123">
    <property type="entry name" value="ABC transporter transmembrane region"/>
    <property type="match status" value="1"/>
</dbReference>